<dbReference type="InterPro" id="IPR050491">
    <property type="entry name" value="AmpC-like"/>
</dbReference>
<protein>
    <recommendedName>
        <fullName evidence="6">Beta-lactamase-related domain-containing protein</fullName>
    </recommendedName>
</protein>
<feature type="domain" description="Beta-lactamase-related" evidence="2">
    <location>
        <begin position="14"/>
        <end position="353"/>
    </location>
</feature>
<organism evidence="4 5">
    <name type="scientific">Acrodontium crateriforme</name>
    <dbReference type="NCBI Taxonomy" id="150365"/>
    <lineage>
        <taxon>Eukaryota</taxon>
        <taxon>Fungi</taxon>
        <taxon>Dikarya</taxon>
        <taxon>Ascomycota</taxon>
        <taxon>Pezizomycotina</taxon>
        <taxon>Dothideomycetes</taxon>
        <taxon>Dothideomycetidae</taxon>
        <taxon>Mycosphaerellales</taxon>
        <taxon>Teratosphaeriaceae</taxon>
        <taxon>Acrodontium</taxon>
    </lineage>
</organism>
<dbReference type="Gene3D" id="3.40.710.10">
    <property type="entry name" value="DD-peptidase/beta-lactamase superfamily"/>
    <property type="match status" value="1"/>
</dbReference>
<accession>A0AAQ3M5E7</accession>
<name>A0AAQ3M5E7_9PEZI</name>
<dbReference type="AlphaFoldDB" id="A0AAQ3M5E7"/>
<sequence>MPPRNYNPLNKNFEAFVNHMRDEFKTPGMAIAVVHCDQTWSAGYGYADLETKDPVTSQTLFYAGSTTKSFTAAIVSKLVYAEDKTRFGDIKWTTPLAELIPDDFILQDSYASQHTNFIDALCHRTGMPRHDYSWINGFSNARDLTRSLRHLPSLGEGKFRAVHHYNNVMYTAVMHATEYVTGKSFSESLRLWIWEPLGIDSTTFALEDSLKLVEKNPKINMARGYVLDEITGVPIPCDRESFPPGTGAGGNITNVLDYIKWIRAFLHPDFETHNPNGTISPKAVAEMTEGRISLPRDSRSPFTGQKSYGLGLEMSIYRGHEIIGHEGAIAGYLAGMYWIPALDWGVVIFQNSYQFSWWPVVWRLIDDFLDTPESQRYDALGAVRSMNQKTDVVSANIRAKLYPDSPNKAEVQPALNLEEYTGIYEHPAYQTLTVLILPPDDDYVREYINDGSLRLYVAPSEKSYNDLRISLHHVNGEHWFAQVTLGPGKKKSANTVKAKFEVGASGKVERMGLQLEKTITDFIWFNKK</sequence>
<comment type="similarity">
    <text evidence="1">Belongs to the peptidase S12 family.</text>
</comment>
<evidence type="ECO:0008006" key="6">
    <source>
        <dbReference type="Google" id="ProtNLM"/>
    </source>
</evidence>
<proteinExistence type="inferred from homology"/>
<dbReference type="Pfam" id="PF11954">
    <property type="entry name" value="DUF3471"/>
    <property type="match status" value="1"/>
</dbReference>
<reference evidence="4 5" key="1">
    <citation type="submission" date="2023-11" db="EMBL/GenBank/DDBJ databases">
        <title>An acidophilic fungus is an integral part of prey digestion in a carnivorous sundew plant.</title>
        <authorList>
            <person name="Tsai I.J."/>
        </authorList>
    </citation>
    <scope>NUCLEOTIDE SEQUENCE [LARGE SCALE GENOMIC DNA]</scope>
    <source>
        <strain evidence="4">169a</strain>
    </source>
</reference>
<dbReference type="Pfam" id="PF00144">
    <property type="entry name" value="Beta-lactamase"/>
    <property type="match status" value="1"/>
</dbReference>
<dbReference type="InterPro" id="IPR012338">
    <property type="entry name" value="Beta-lactam/transpept-like"/>
</dbReference>
<dbReference type="EMBL" id="CP138586">
    <property type="protein sequence ID" value="WPH02232.1"/>
    <property type="molecule type" value="Genomic_DNA"/>
</dbReference>
<dbReference type="PANTHER" id="PTHR46825:SF9">
    <property type="entry name" value="BETA-LACTAMASE-RELATED DOMAIN-CONTAINING PROTEIN"/>
    <property type="match status" value="1"/>
</dbReference>
<dbReference type="PANTHER" id="PTHR46825">
    <property type="entry name" value="D-ALANYL-D-ALANINE-CARBOXYPEPTIDASE/ENDOPEPTIDASE AMPH"/>
    <property type="match status" value="1"/>
</dbReference>
<dbReference type="InterPro" id="IPR021860">
    <property type="entry name" value="Peptidase_S12_Pab87-rel_C"/>
</dbReference>
<evidence type="ECO:0000259" key="2">
    <source>
        <dbReference type="Pfam" id="PF00144"/>
    </source>
</evidence>
<gene>
    <name evidence="4" type="ORF">R9X50_00508800</name>
</gene>
<keyword evidence="5" id="KW-1185">Reference proteome</keyword>
<dbReference type="Proteomes" id="UP001303373">
    <property type="component" value="Chromosome 7"/>
</dbReference>
<evidence type="ECO:0000313" key="4">
    <source>
        <dbReference type="EMBL" id="WPH02232.1"/>
    </source>
</evidence>
<feature type="domain" description="Peptidase S12 Pab87-related C-terminal" evidence="3">
    <location>
        <begin position="408"/>
        <end position="519"/>
    </location>
</feature>
<evidence type="ECO:0000256" key="1">
    <source>
        <dbReference type="ARBA" id="ARBA00038215"/>
    </source>
</evidence>
<evidence type="ECO:0000313" key="5">
    <source>
        <dbReference type="Proteomes" id="UP001303373"/>
    </source>
</evidence>
<dbReference type="InterPro" id="IPR001466">
    <property type="entry name" value="Beta-lactam-related"/>
</dbReference>
<dbReference type="SUPFAM" id="SSF56601">
    <property type="entry name" value="beta-lactamase/transpeptidase-like"/>
    <property type="match status" value="1"/>
</dbReference>
<evidence type="ECO:0000259" key="3">
    <source>
        <dbReference type="Pfam" id="PF11954"/>
    </source>
</evidence>